<dbReference type="InterPro" id="IPR003654">
    <property type="entry name" value="OAR_dom"/>
</dbReference>
<dbReference type="InterPro" id="IPR016233">
    <property type="entry name" value="Homeobox_Pitx/unc30"/>
</dbReference>
<dbReference type="InterPro" id="IPR017970">
    <property type="entry name" value="Homeobox_CS"/>
</dbReference>
<keyword evidence="13" id="KW-1185">Reference proteome</keyword>
<dbReference type="SUPFAM" id="SSF46689">
    <property type="entry name" value="Homeodomain-like"/>
    <property type="match status" value="1"/>
</dbReference>
<evidence type="ECO:0000313" key="12">
    <source>
        <dbReference type="EMBL" id="ABD97273.1"/>
    </source>
</evidence>
<dbReference type="RefSeq" id="NP_001158396.1">
    <property type="nucleotide sequence ID" value="NM_001164924.1"/>
</dbReference>
<dbReference type="Gene3D" id="1.10.10.60">
    <property type="entry name" value="Homeodomain-like"/>
    <property type="match status" value="1"/>
</dbReference>
<dbReference type="EMBL" id="DQ431041">
    <property type="protein sequence ID" value="ABD97273.1"/>
    <property type="molecule type" value="mRNA"/>
</dbReference>
<dbReference type="PROSITE" id="PS50071">
    <property type="entry name" value="HOMEOBOX_2"/>
    <property type="match status" value="1"/>
</dbReference>
<dbReference type="PROSITE" id="PS00027">
    <property type="entry name" value="HOMEOBOX_1"/>
    <property type="match status" value="1"/>
</dbReference>
<reference evidence="12" key="2">
    <citation type="submission" date="2016-12" db="EMBL/GenBank/DDBJ databases">
        <authorList>
            <person name="Song W.-J."/>
            <person name="Kurnit D.M."/>
        </authorList>
    </citation>
    <scope>NUCLEOTIDE SEQUENCE</scope>
</reference>
<feature type="domain" description="Homeobox" evidence="11">
    <location>
        <begin position="90"/>
        <end position="150"/>
    </location>
</feature>
<proteinExistence type="evidence at transcript level"/>
<accession>Q1PHQ6</accession>
<evidence type="ECO:0000256" key="3">
    <source>
        <dbReference type="ARBA" id="ARBA00022473"/>
    </source>
</evidence>
<evidence type="ECO:0000256" key="1">
    <source>
        <dbReference type="ARBA" id="ARBA00004123"/>
    </source>
</evidence>
<dbReference type="Pfam" id="PF03826">
    <property type="entry name" value="OAR"/>
    <property type="match status" value="1"/>
</dbReference>
<evidence type="ECO:0000313" key="13">
    <source>
        <dbReference type="Proteomes" id="UP000694865"/>
    </source>
</evidence>
<dbReference type="Proteomes" id="UP000694865">
    <property type="component" value="Unplaced"/>
</dbReference>
<dbReference type="InterPro" id="IPR009057">
    <property type="entry name" value="Homeodomain-like_sf"/>
</dbReference>
<dbReference type="GO" id="GO:0009653">
    <property type="term" value="P:anatomical structure morphogenesis"/>
    <property type="evidence" value="ECO:0007669"/>
    <property type="project" value="TreeGrafter"/>
</dbReference>
<feature type="compositionally biased region" description="Low complexity" evidence="10">
    <location>
        <begin position="34"/>
        <end position="59"/>
    </location>
</feature>
<comment type="subcellular location">
    <subcellularLocation>
        <location evidence="1 7 8 9">Nucleus</location>
    </subcellularLocation>
</comment>
<dbReference type="CDD" id="cd00086">
    <property type="entry name" value="homeodomain"/>
    <property type="match status" value="1"/>
</dbReference>
<dbReference type="CTD" id="5308"/>
<reference evidence="14" key="3">
    <citation type="submission" date="2025-05" db="UniProtKB">
        <authorList>
            <consortium name="RefSeq"/>
        </authorList>
    </citation>
    <scope>IDENTIFICATION</scope>
</reference>
<evidence type="ECO:0000256" key="5">
    <source>
        <dbReference type="ARBA" id="ARBA00023155"/>
    </source>
</evidence>
<dbReference type="InterPro" id="IPR001356">
    <property type="entry name" value="HD"/>
</dbReference>
<dbReference type="PANTHER" id="PTHR45882:SF3">
    <property type="entry name" value="PITUITARY HOMEOBOX HOMOLOG PTX1"/>
    <property type="match status" value="1"/>
</dbReference>
<dbReference type="KEGG" id="sko:100303524"/>
<dbReference type="GeneID" id="100303524"/>
<dbReference type="GO" id="GO:0005634">
    <property type="term" value="C:nucleus"/>
    <property type="evidence" value="ECO:0007669"/>
    <property type="project" value="UniProtKB-SubCell"/>
</dbReference>
<evidence type="ECO:0000256" key="7">
    <source>
        <dbReference type="PIRNR" id="PIRNR000563"/>
    </source>
</evidence>
<organism evidence="12">
    <name type="scientific">Saccoglossus kowalevskii</name>
    <name type="common">Acorn worm</name>
    <dbReference type="NCBI Taxonomy" id="10224"/>
    <lineage>
        <taxon>Eukaryota</taxon>
        <taxon>Metazoa</taxon>
        <taxon>Hemichordata</taxon>
        <taxon>Enteropneusta</taxon>
        <taxon>Harrimaniidae</taxon>
        <taxon>Saccoglossus</taxon>
    </lineage>
</organism>
<feature type="region of interest" description="Disordered" evidence="10">
    <location>
        <begin position="34"/>
        <end position="104"/>
    </location>
</feature>
<dbReference type="OrthoDB" id="6159439at2759"/>
<keyword evidence="3 7" id="KW-0217">Developmental protein</keyword>
<feature type="compositionally biased region" description="Basic residues" evidence="10">
    <location>
        <begin position="87"/>
        <end position="97"/>
    </location>
</feature>
<feature type="DNA-binding region" description="Homeobox" evidence="8">
    <location>
        <begin position="92"/>
        <end position="151"/>
    </location>
</feature>
<dbReference type="PANTHER" id="PTHR45882">
    <property type="entry name" value="PITUITARY HOMEOBOX HOMOLOG PTX1"/>
    <property type="match status" value="1"/>
</dbReference>
<dbReference type="Pfam" id="PF00046">
    <property type="entry name" value="Homeodomain"/>
    <property type="match status" value="1"/>
</dbReference>
<dbReference type="AlphaFoldDB" id="Q1PHQ6"/>
<sequence>MEVGLNDHSLTTLEELVSGDTTHSQVGMAEIQSIQTSAGTTSTATERTSSASTTCSRADSNADHIDSSETRASTNEDNGPEDDLRKRSNRRQRRQRTHFTSQQLQELEAHFARNRYPDMSTREEISAWTNLTEQRVRVWFKNRRAKWRKRERNQLNEYKHQFSHGHYGMMTPFDDGLYSTGYSYHPNNWVTKAPSPLGSKGFPWALNSMNVNPLSSQSMCFGNQSANAANMTTSLPTMNGVGSNLNTFNNASTSCPYGTSAPPYVYRDQCSSSIASLRLKANMAKQPTLSYPVARQNPTLSACQYA</sequence>
<keyword evidence="5 8" id="KW-0371">Homeobox</keyword>
<keyword evidence="4 7" id="KW-0238">DNA-binding</keyword>
<keyword evidence="6 7" id="KW-0539">Nucleus</keyword>
<dbReference type="GO" id="GO:0000981">
    <property type="term" value="F:DNA-binding transcription factor activity, RNA polymerase II-specific"/>
    <property type="evidence" value="ECO:0007669"/>
    <property type="project" value="InterPro"/>
</dbReference>
<reference evidence="12 14" key="1">
    <citation type="journal article" date="2006" name="PLoS Biol.">
        <title>Dorsoventral patterning in hemichordates: insights into early chordate evolution.</title>
        <authorList>
            <person name="Lowe C.J."/>
            <person name="Terasaki M."/>
            <person name="Wu M."/>
            <person name="Freeman R.M. Jr."/>
            <person name="Runft L."/>
            <person name="Kwan K."/>
            <person name="Haigo S."/>
            <person name="Aronowicz J."/>
            <person name="Lander E."/>
            <person name="Gruber C."/>
            <person name="Smith M."/>
            <person name="Kirschner M."/>
            <person name="Gerhart J."/>
        </authorList>
    </citation>
    <scope>NUCLEOTIDE SEQUENCE</scope>
</reference>
<gene>
    <name evidence="14" type="primary">pitx2</name>
</gene>
<comment type="similarity">
    <text evidence="2 7">Belongs to the paired homeobox family. Bicoid subfamily.</text>
</comment>
<evidence type="ECO:0000256" key="6">
    <source>
        <dbReference type="ARBA" id="ARBA00023242"/>
    </source>
</evidence>
<name>Q1PHQ6_SACKO</name>
<evidence type="ECO:0000313" key="14">
    <source>
        <dbReference type="RefSeq" id="NP_001158396.1"/>
    </source>
</evidence>
<evidence type="ECO:0000256" key="10">
    <source>
        <dbReference type="SAM" id="MobiDB-lite"/>
    </source>
</evidence>
<evidence type="ECO:0000259" key="11">
    <source>
        <dbReference type="PROSITE" id="PS50071"/>
    </source>
</evidence>
<dbReference type="FunFam" id="1.10.10.60:FF:000679">
    <property type="entry name" value="Homeobox protein aristaless"/>
    <property type="match status" value="1"/>
</dbReference>
<dbReference type="SMART" id="SM00389">
    <property type="entry name" value="HOX"/>
    <property type="match status" value="1"/>
</dbReference>
<evidence type="ECO:0000256" key="4">
    <source>
        <dbReference type="ARBA" id="ARBA00023125"/>
    </source>
</evidence>
<evidence type="ECO:0000256" key="8">
    <source>
        <dbReference type="PROSITE-ProRule" id="PRU00108"/>
    </source>
</evidence>
<evidence type="ECO:0000256" key="9">
    <source>
        <dbReference type="RuleBase" id="RU000682"/>
    </source>
</evidence>
<dbReference type="GO" id="GO:0000978">
    <property type="term" value="F:RNA polymerase II cis-regulatory region sequence-specific DNA binding"/>
    <property type="evidence" value="ECO:0007669"/>
    <property type="project" value="TreeGrafter"/>
</dbReference>
<protein>
    <recommendedName>
        <fullName evidence="7">Homeobox protein</fullName>
    </recommendedName>
</protein>
<feature type="compositionally biased region" description="Basic and acidic residues" evidence="10">
    <location>
        <begin position="60"/>
        <end position="69"/>
    </location>
</feature>
<dbReference type="PIRSF" id="PIRSF000563">
    <property type="entry name" value="Homeobox_protein_Pitx/Unc30"/>
    <property type="match status" value="1"/>
</dbReference>
<evidence type="ECO:0000256" key="2">
    <source>
        <dbReference type="ARBA" id="ARBA00006503"/>
    </source>
</evidence>